<dbReference type="InterPro" id="IPR036038">
    <property type="entry name" value="Aminotransferase-like"/>
</dbReference>
<protein>
    <recommendedName>
        <fullName evidence="2">Branched-chain amino acid aminotransferase</fullName>
    </recommendedName>
</protein>
<comment type="caution">
    <text evidence="1">The sequence shown here is derived from an EMBL/GenBank/DDBJ whole genome shotgun (WGS) entry which is preliminary data.</text>
</comment>
<dbReference type="InterPro" id="IPR043131">
    <property type="entry name" value="BCAT-like_N"/>
</dbReference>
<reference evidence="1" key="1">
    <citation type="journal article" date="2014" name="Front. Microbiol.">
        <title>High frequency of phylogenetically diverse reductive dehalogenase-homologous genes in deep subseafloor sedimentary metagenomes.</title>
        <authorList>
            <person name="Kawai M."/>
            <person name="Futagami T."/>
            <person name="Toyoda A."/>
            <person name="Takaki Y."/>
            <person name="Nishi S."/>
            <person name="Hori S."/>
            <person name="Arai W."/>
            <person name="Tsubouchi T."/>
            <person name="Morono Y."/>
            <person name="Uchiyama I."/>
            <person name="Ito T."/>
            <person name="Fujiyama A."/>
            <person name="Inagaki F."/>
            <person name="Takami H."/>
        </authorList>
    </citation>
    <scope>NUCLEOTIDE SEQUENCE</scope>
    <source>
        <strain evidence="1">Expedition CK06-06</strain>
    </source>
</reference>
<dbReference type="GO" id="GO:0003824">
    <property type="term" value="F:catalytic activity"/>
    <property type="evidence" value="ECO:0007669"/>
    <property type="project" value="InterPro"/>
</dbReference>
<sequence>MATPYAYFQKQFVPLAEAKISIMTHAFNYGTAVFEGIRGNWNEEEKQAYIFRLADHYRRLHQSCRVLKLDFPYSVDELCDITVRLVEMCGYQEDIYIRPIVYKSGEALGIRLHDLEDDFLIFVIPFG</sequence>
<dbReference type="EMBL" id="BARS01000123">
    <property type="protein sequence ID" value="GAF72235.1"/>
    <property type="molecule type" value="Genomic_DNA"/>
</dbReference>
<dbReference type="Gene3D" id="3.30.470.10">
    <property type="match status" value="1"/>
</dbReference>
<dbReference type="InterPro" id="IPR001544">
    <property type="entry name" value="Aminotrans_IV"/>
</dbReference>
<organism evidence="1">
    <name type="scientific">marine sediment metagenome</name>
    <dbReference type="NCBI Taxonomy" id="412755"/>
    <lineage>
        <taxon>unclassified sequences</taxon>
        <taxon>metagenomes</taxon>
        <taxon>ecological metagenomes</taxon>
    </lineage>
</organism>
<feature type="non-terminal residue" evidence="1">
    <location>
        <position position="127"/>
    </location>
</feature>
<name>X0T823_9ZZZZ</name>
<evidence type="ECO:0000313" key="1">
    <source>
        <dbReference type="EMBL" id="GAF72235.1"/>
    </source>
</evidence>
<proteinExistence type="predicted"/>
<dbReference type="Pfam" id="PF01063">
    <property type="entry name" value="Aminotran_4"/>
    <property type="match status" value="1"/>
</dbReference>
<evidence type="ECO:0008006" key="2">
    <source>
        <dbReference type="Google" id="ProtNLM"/>
    </source>
</evidence>
<accession>X0T823</accession>
<dbReference type="AlphaFoldDB" id="X0T823"/>
<dbReference type="SUPFAM" id="SSF56752">
    <property type="entry name" value="D-aminoacid aminotransferase-like PLP-dependent enzymes"/>
    <property type="match status" value="1"/>
</dbReference>
<gene>
    <name evidence="1" type="ORF">S01H1_00360</name>
</gene>